<accession>A0A2N9WUU8</accession>
<organism evidence="1 2">
    <name type="scientific">Snodgrassella alvi</name>
    <dbReference type="NCBI Taxonomy" id="1196083"/>
    <lineage>
        <taxon>Bacteria</taxon>
        <taxon>Pseudomonadati</taxon>
        <taxon>Pseudomonadota</taxon>
        <taxon>Betaproteobacteria</taxon>
        <taxon>Neisseriales</taxon>
        <taxon>Neisseriaceae</taxon>
        <taxon>Snodgrassella</taxon>
    </lineage>
</organism>
<comment type="caution">
    <text evidence="1">The sequence shown here is derived from an EMBL/GenBank/DDBJ whole genome shotgun (WGS) entry which is preliminary data.</text>
</comment>
<reference evidence="1 2" key="1">
    <citation type="journal article" date="2017" name="MBio">
        <title>Type VI secretion-mediated competition in the bee gut microbiome.</title>
        <authorList>
            <person name="Steele M.I."/>
            <person name="Kwong W.K."/>
            <person name="Powell J.E."/>
            <person name="Whiteley M."/>
            <person name="Moran N.A."/>
        </authorList>
    </citation>
    <scope>NUCLEOTIDE SEQUENCE [LARGE SCALE GENOMIC DNA]</scope>
    <source>
        <strain evidence="1 2">App2-2</strain>
    </source>
</reference>
<evidence type="ECO:0008006" key="3">
    <source>
        <dbReference type="Google" id="ProtNLM"/>
    </source>
</evidence>
<dbReference type="AlphaFoldDB" id="A0A2N9WUU8"/>
<name>A0A2N9WUU8_9NEIS</name>
<dbReference type="RefSeq" id="WP_100113391.1">
    <property type="nucleotide sequence ID" value="NZ_MDVB01000053.1"/>
</dbReference>
<gene>
    <name evidence="1" type="ORF">BGI32_04125</name>
</gene>
<dbReference type="Proteomes" id="UP000231293">
    <property type="component" value="Unassembled WGS sequence"/>
</dbReference>
<dbReference type="InterPro" id="IPR010877">
    <property type="entry name" value="Phage_Mu_Gp46"/>
</dbReference>
<evidence type="ECO:0000313" key="2">
    <source>
        <dbReference type="Proteomes" id="UP000231293"/>
    </source>
</evidence>
<sequence length="116" mass="13096">MDREIDTRTGDYTGQIINHLQNAVYLRLMTPLGSYWADKKLGSLLYTLEREKDLQSVSLLAKQYAQQALQPIIDDGRAADISVATMQPHNGMLNLNIQVTQLTGEKFIFECPVKVI</sequence>
<dbReference type="EMBL" id="MDVB01000053">
    <property type="protein sequence ID" value="PIT16611.1"/>
    <property type="molecule type" value="Genomic_DNA"/>
</dbReference>
<protein>
    <recommendedName>
        <fullName evidence="3">Phage protein GP46</fullName>
    </recommendedName>
</protein>
<dbReference type="Pfam" id="PF07409">
    <property type="entry name" value="GP46"/>
    <property type="match status" value="1"/>
</dbReference>
<dbReference type="SUPFAM" id="SSF160719">
    <property type="entry name" value="gpW/gp25-like"/>
    <property type="match status" value="1"/>
</dbReference>
<proteinExistence type="predicted"/>
<evidence type="ECO:0000313" key="1">
    <source>
        <dbReference type="EMBL" id="PIT16611.1"/>
    </source>
</evidence>